<keyword evidence="3" id="KW-1185">Reference proteome</keyword>
<comment type="caution">
    <text evidence="2">The sequence shown here is derived from an EMBL/GenBank/DDBJ whole genome shotgun (WGS) entry which is preliminary data.</text>
</comment>
<accession>A0ABD1YC21</accession>
<proteinExistence type="predicted"/>
<dbReference type="PANTHER" id="PTHR33167">
    <property type="entry name" value="TRANSCRIPTION FACTOR, PUTATIVE (DUF863)-RELATED"/>
    <property type="match status" value="1"/>
</dbReference>
<evidence type="ECO:0000256" key="1">
    <source>
        <dbReference type="SAM" id="MobiDB-lite"/>
    </source>
</evidence>
<feature type="region of interest" description="Disordered" evidence="1">
    <location>
        <begin position="705"/>
        <end position="728"/>
    </location>
</feature>
<feature type="region of interest" description="Disordered" evidence="1">
    <location>
        <begin position="419"/>
        <end position="441"/>
    </location>
</feature>
<dbReference type="AlphaFoldDB" id="A0ABD1YC21"/>
<dbReference type="PANTHER" id="PTHR33167:SF4">
    <property type="entry name" value="TRANSCRIPTION FACTOR, PUTATIVE (DUF863)-RELATED"/>
    <property type="match status" value="1"/>
</dbReference>
<feature type="region of interest" description="Disordered" evidence="1">
    <location>
        <begin position="914"/>
        <end position="964"/>
    </location>
</feature>
<dbReference type="EMBL" id="JBHFFA010000005">
    <property type="protein sequence ID" value="KAL2624250.1"/>
    <property type="molecule type" value="Genomic_DNA"/>
</dbReference>
<evidence type="ECO:0000313" key="3">
    <source>
        <dbReference type="Proteomes" id="UP001605036"/>
    </source>
</evidence>
<organism evidence="2 3">
    <name type="scientific">Riccia fluitans</name>
    <dbReference type="NCBI Taxonomy" id="41844"/>
    <lineage>
        <taxon>Eukaryota</taxon>
        <taxon>Viridiplantae</taxon>
        <taxon>Streptophyta</taxon>
        <taxon>Embryophyta</taxon>
        <taxon>Marchantiophyta</taxon>
        <taxon>Marchantiopsida</taxon>
        <taxon>Marchantiidae</taxon>
        <taxon>Marchantiales</taxon>
        <taxon>Ricciaceae</taxon>
        <taxon>Riccia</taxon>
    </lineage>
</organism>
<sequence length="1202" mass="131534">MLHETISHNDALSYQSRVYGISQQGRSHQEAADRQQTSESVGGKADSGCSSFVSTPSKKPKIDLKIRSSPVSYPQVTADKLPTAALKRSLSLSKEEMHINIEQEMHTMRQTILDQEALFREQVRELHRVHKVQTLLMEEMKKKDADLRSSSGDGGCTQSLPDFTFISLGGKRNVRGSFIGQFLENPGFSLQASIALEEPIKTGLEFTRSEPDVITSSPEIMLYSCSDFSGRLSPARKSFDLERSPEDDDDEHKSKLEDGPRHVQEIKFIGLPTSCTEPESDGPLNLGTRWDWIKVGTVGQEFLLSPLVDEQDKENSRVPKRPRGVEETPLLPLFATKADIPDHESRLRPAQKAANQNLLGGLFHLQVGGKEKVPFSVDINAAVEEDDSMKKSERLSLNLEVEQKVMQVVSQAQPHWLFRDKPDKEPPCDPEASAGNMTSQELLPQPGSCDEYMLKLNTSSLSEERGRSVLNEGSVWDGEMLPPENLPKPRPQYADMQRRTDEVQPIVGVYSAPFLEASGTTAAGPGFSLYYTGQLHSCKDGEGPKNGFSHGVFVPSYPIAGGVPALGMQRRSSERHHGFASQGVVFGSAVNNGTVTGALVGDSRSGVWLQQRSPYSQFQQFQQQQELASLQAQTTTQLSSQTPRHISQGVQQFPQGAVYAIPSGASSSIGLSTDSSRRIRKELPGVHWPVCKGGPTVTAASVVTPPKPSFKRPPKLGGAVGYPRGGMREGDDRAISYSLMDKSSPLGGVNWTDNVAPRSHGSVLVRRNSIFSEGDRNVANEKIAAATDEVDNNHARSGGLGVGDVINPGDSTSPLATPVAFGNVPKEEGEKTLHLGEQGTHAGHESQHSEMCRPLKSALGQIMDSISVDERSFRYQNLPHDQLAMFLAGNNSSSRSKVDGSDCSNVSLNRMELQSSVEDAKEKPLCHSPQHHGQEPSATSPGCCNNLPETGSRAHASSPEFRGEDELRSVQVELQWSSGSVSELQCKLKKLHDAGKERAESKEGSERRIVGRESRSLQAIVRDKQMVAIAGREGWCASQPSASSVASGFKSYRRRRRPASWGQLYFSVTSFRNCSGKLGEPPENRPQLKQLNMRKAIPHLDQAFHRKALPDRGVGKTKSLLPQEVRQMCVLQFPMPMLLILSAQCAVLVNRRVPPIVGLQEVDKLPEDLCEKSIFFAATLLLLAPGIPSLVQVKGKRCLISS</sequence>
<feature type="region of interest" description="Disordered" evidence="1">
    <location>
        <begin position="21"/>
        <end position="65"/>
    </location>
</feature>
<feature type="compositionally biased region" description="Polar residues" evidence="1">
    <location>
        <begin position="936"/>
        <end position="949"/>
    </location>
</feature>
<name>A0ABD1YC21_9MARC</name>
<evidence type="ECO:0000313" key="2">
    <source>
        <dbReference type="EMBL" id="KAL2624250.1"/>
    </source>
</evidence>
<protein>
    <submittedName>
        <fullName evidence="2">Uncharacterized protein</fullName>
    </submittedName>
</protein>
<reference evidence="2 3" key="1">
    <citation type="submission" date="2024-09" db="EMBL/GenBank/DDBJ databases">
        <title>Chromosome-scale assembly of Riccia fluitans.</title>
        <authorList>
            <person name="Paukszto L."/>
            <person name="Sawicki J."/>
            <person name="Karawczyk K."/>
            <person name="Piernik-Szablinska J."/>
            <person name="Szczecinska M."/>
            <person name="Mazdziarz M."/>
        </authorList>
    </citation>
    <scope>NUCLEOTIDE SEQUENCE [LARGE SCALE GENOMIC DNA]</scope>
    <source>
        <strain evidence="2">Rf_01</strain>
        <tissue evidence="2">Aerial parts of the thallus</tissue>
    </source>
</reference>
<feature type="region of interest" description="Disordered" evidence="1">
    <location>
        <begin position="992"/>
        <end position="1011"/>
    </location>
</feature>
<dbReference type="Proteomes" id="UP001605036">
    <property type="component" value="Unassembled WGS sequence"/>
</dbReference>
<gene>
    <name evidence="2" type="ORF">R1flu_008495</name>
</gene>
<feature type="compositionally biased region" description="Polar residues" evidence="1">
    <location>
        <begin position="48"/>
        <end position="57"/>
    </location>
</feature>
<feature type="region of interest" description="Disordered" evidence="1">
    <location>
        <begin position="239"/>
        <end position="259"/>
    </location>
</feature>